<feature type="domain" description="H-type lectin" evidence="1">
    <location>
        <begin position="122"/>
        <end position="195"/>
    </location>
</feature>
<dbReference type="GO" id="GO:0098636">
    <property type="term" value="C:protein complex involved in cell adhesion"/>
    <property type="evidence" value="ECO:0007669"/>
    <property type="project" value="TreeGrafter"/>
</dbReference>
<name>A0A8H3E7G4_9AGAM</name>
<gene>
    <name evidence="2" type="ORF">RDB_LOCUS139078</name>
</gene>
<dbReference type="GO" id="GO:0009986">
    <property type="term" value="C:cell surface"/>
    <property type="evidence" value="ECO:0007669"/>
    <property type="project" value="TreeGrafter"/>
</dbReference>
<dbReference type="GO" id="GO:0098609">
    <property type="term" value="P:cell-cell adhesion"/>
    <property type="evidence" value="ECO:0007669"/>
    <property type="project" value="TreeGrafter"/>
</dbReference>
<dbReference type="EMBL" id="CAJNJQ010003583">
    <property type="protein sequence ID" value="CAE7201425.1"/>
    <property type="molecule type" value="Genomic_DNA"/>
</dbReference>
<feature type="domain" description="H-type lectin" evidence="1">
    <location>
        <begin position="222"/>
        <end position="287"/>
    </location>
</feature>
<dbReference type="AlphaFoldDB" id="A0A8H3E7G4"/>
<accession>A0A8H3E7G4</accession>
<dbReference type="GO" id="GO:0070492">
    <property type="term" value="F:oligosaccharide binding"/>
    <property type="evidence" value="ECO:0007669"/>
    <property type="project" value="TreeGrafter"/>
</dbReference>
<dbReference type="PANTHER" id="PTHR46938">
    <property type="entry name" value="DISCOIDIN-1 SUBUNIT A-RELATED-RELATED"/>
    <property type="match status" value="1"/>
</dbReference>
<dbReference type="GO" id="GO:0046871">
    <property type="term" value="F:N-acetylgalactosamine binding"/>
    <property type="evidence" value="ECO:0007669"/>
    <property type="project" value="TreeGrafter"/>
</dbReference>
<evidence type="ECO:0000313" key="3">
    <source>
        <dbReference type="Proteomes" id="UP000663827"/>
    </source>
</evidence>
<protein>
    <recommendedName>
        <fullName evidence="1">H-type lectin domain-containing protein</fullName>
    </recommendedName>
</protein>
<dbReference type="GO" id="GO:0030247">
    <property type="term" value="F:polysaccharide binding"/>
    <property type="evidence" value="ECO:0007669"/>
    <property type="project" value="TreeGrafter"/>
</dbReference>
<sequence>MPAYTYNTNDDPKSLTGRGVHNSETFETHFPAKNIPLGLTMIDIPSGAHYGISSYIDGVEPVDTKSFDDFYATVHLDASDDTISLGAGCTWLDVSKWDLEFQFGTQSIKGHMESFWPEQDFPITFDRPFEEVPKIVIWVHSLNTDGDRAYEWNVVTHAEDVTTTGFKLRMESGGTNFMHPELRANIYKYEVSWVAVPQGWPNVATGSCEVCKDGKPLPEYKKEVKFDKSFKRTPRVIVALNKISTSNEHGLRIGVSAEDVTPEGMTLSFKTWDECVIYKASAEYIAIVD</sequence>
<dbReference type="InterPro" id="IPR052487">
    <property type="entry name" value="Galactose-binding_lectin"/>
</dbReference>
<evidence type="ECO:0000259" key="1">
    <source>
        <dbReference type="Pfam" id="PF09458"/>
    </source>
</evidence>
<dbReference type="InterPro" id="IPR019019">
    <property type="entry name" value="H-type_lectin_domain"/>
</dbReference>
<dbReference type="SUPFAM" id="SSF141086">
    <property type="entry name" value="Agglutinin HPA-like"/>
    <property type="match status" value="2"/>
</dbReference>
<proteinExistence type="predicted"/>
<organism evidence="2 3">
    <name type="scientific">Rhizoctonia solani</name>
    <dbReference type="NCBI Taxonomy" id="456999"/>
    <lineage>
        <taxon>Eukaryota</taxon>
        <taxon>Fungi</taxon>
        <taxon>Dikarya</taxon>
        <taxon>Basidiomycota</taxon>
        <taxon>Agaricomycotina</taxon>
        <taxon>Agaricomycetes</taxon>
        <taxon>Cantharellales</taxon>
        <taxon>Ceratobasidiaceae</taxon>
        <taxon>Rhizoctonia</taxon>
    </lineage>
</organism>
<dbReference type="Gene3D" id="2.60.40.2080">
    <property type="match status" value="3"/>
</dbReference>
<dbReference type="InterPro" id="IPR037221">
    <property type="entry name" value="H-type_lectin_dom_sf"/>
</dbReference>
<evidence type="ECO:0000313" key="2">
    <source>
        <dbReference type="EMBL" id="CAE7201425.1"/>
    </source>
</evidence>
<reference evidence="2" key="1">
    <citation type="submission" date="2021-01" db="EMBL/GenBank/DDBJ databases">
        <authorList>
            <person name="Kaushik A."/>
        </authorList>
    </citation>
    <scope>NUCLEOTIDE SEQUENCE</scope>
    <source>
        <strain evidence="2">AG5</strain>
    </source>
</reference>
<comment type="caution">
    <text evidence="2">The sequence shown here is derived from an EMBL/GenBank/DDBJ whole genome shotgun (WGS) entry which is preliminary data.</text>
</comment>
<dbReference type="Pfam" id="PF09458">
    <property type="entry name" value="H_lectin"/>
    <property type="match status" value="2"/>
</dbReference>
<dbReference type="Proteomes" id="UP000663827">
    <property type="component" value="Unassembled WGS sequence"/>
</dbReference>